<proteinExistence type="predicted"/>
<dbReference type="Gene3D" id="2.30.30.140">
    <property type="match status" value="1"/>
</dbReference>
<dbReference type="Pfam" id="PF00567">
    <property type="entry name" value="TUDOR"/>
    <property type="match status" value="1"/>
</dbReference>
<protein>
    <submittedName>
        <fullName evidence="2">Tudor and KH domain-containing protein</fullName>
    </submittedName>
</protein>
<feature type="domain" description="Tudor" evidence="1">
    <location>
        <begin position="18"/>
        <end position="78"/>
    </location>
</feature>
<gene>
    <name evidence="2" type="primary">TDRKH</name>
    <name evidence="2" type="ORF">Anas_05733</name>
</gene>
<dbReference type="PANTHER" id="PTHR22948:SF29">
    <property type="entry name" value="FI02030P-RELATED"/>
    <property type="match status" value="1"/>
</dbReference>
<sequence length="190" mass="21722">MSEYYESPENRESHTLTSFETGKVVAAKFNDGMWYRGKIIDPEEEEQTKISVFFVDFGDTDDVERSFVCELRTDFLMLGFQALECYLADVDIESADNKEATDVFESLSYAAQWKPLMVRVIGYRREGNESIPYVKVIDTNGSQDVDIAEEMIKRGLVKRQKEVTSSKSEETCLDTLDNSDLEDLTLDNSI</sequence>
<name>A0A5N5TCS4_9CRUS</name>
<dbReference type="EMBL" id="SEYY01003171">
    <property type="protein sequence ID" value="KAB7504446.1"/>
    <property type="molecule type" value="Genomic_DNA"/>
</dbReference>
<dbReference type="OrthoDB" id="9995375at2759"/>
<accession>A0A5N5TCS4</accession>
<evidence type="ECO:0000313" key="3">
    <source>
        <dbReference type="Proteomes" id="UP000326759"/>
    </source>
</evidence>
<dbReference type="AlphaFoldDB" id="A0A5N5TCS4"/>
<dbReference type="PROSITE" id="PS50304">
    <property type="entry name" value="TUDOR"/>
    <property type="match status" value="1"/>
</dbReference>
<dbReference type="PANTHER" id="PTHR22948">
    <property type="entry name" value="TUDOR DOMAIN CONTAINING PROTEIN"/>
    <property type="match status" value="1"/>
</dbReference>
<dbReference type="InterPro" id="IPR050621">
    <property type="entry name" value="Tudor_domain_containing"/>
</dbReference>
<evidence type="ECO:0000313" key="2">
    <source>
        <dbReference type="EMBL" id="KAB7504446.1"/>
    </source>
</evidence>
<dbReference type="InterPro" id="IPR035437">
    <property type="entry name" value="SNase_OB-fold_sf"/>
</dbReference>
<dbReference type="GO" id="GO:0030719">
    <property type="term" value="P:P granule organization"/>
    <property type="evidence" value="ECO:0007669"/>
    <property type="project" value="TreeGrafter"/>
</dbReference>
<evidence type="ECO:0000259" key="1">
    <source>
        <dbReference type="PROSITE" id="PS50304"/>
    </source>
</evidence>
<dbReference type="GO" id="GO:0007283">
    <property type="term" value="P:spermatogenesis"/>
    <property type="evidence" value="ECO:0007669"/>
    <property type="project" value="TreeGrafter"/>
</dbReference>
<dbReference type="GO" id="GO:0043186">
    <property type="term" value="C:P granule"/>
    <property type="evidence" value="ECO:0007669"/>
    <property type="project" value="TreeGrafter"/>
</dbReference>
<dbReference type="GO" id="GO:0034587">
    <property type="term" value="P:piRNA processing"/>
    <property type="evidence" value="ECO:0007669"/>
    <property type="project" value="TreeGrafter"/>
</dbReference>
<reference evidence="2 3" key="1">
    <citation type="journal article" date="2019" name="PLoS Biol.">
        <title>Sex chromosomes control vertical transmission of feminizing Wolbachia symbionts in an isopod.</title>
        <authorList>
            <person name="Becking T."/>
            <person name="Chebbi M.A."/>
            <person name="Giraud I."/>
            <person name="Moumen B."/>
            <person name="Laverre T."/>
            <person name="Caubet Y."/>
            <person name="Peccoud J."/>
            <person name="Gilbert C."/>
            <person name="Cordaux R."/>
        </authorList>
    </citation>
    <scope>NUCLEOTIDE SEQUENCE [LARGE SCALE GENOMIC DNA]</scope>
    <source>
        <strain evidence="2">ANa2</strain>
        <tissue evidence="2">Whole body excluding digestive tract and cuticle</tissue>
    </source>
</reference>
<dbReference type="Proteomes" id="UP000326759">
    <property type="component" value="Unassembled WGS sequence"/>
</dbReference>
<keyword evidence="3" id="KW-1185">Reference proteome</keyword>
<organism evidence="2 3">
    <name type="scientific">Armadillidium nasatum</name>
    <dbReference type="NCBI Taxonomy" id="96803"/>
    <lineage>
        <taxon>Eukaryota</taxon>
        <taxon>Metazoa</taxon>
        <taxon>Ecdysozoa</taxon>
        <taxon>Arthropoda</taxon>
        <taxon>Crustacea</taxon>
        <taxon>Multicrustacea</taxon>
        <taxon>Malacostraca</taxon>
        <taxon>Eumalacostraca</taxon>
        <taxon>Peracarida</taxon>
        <taxon>Isopoda</taxon>
        <taxon>Oniscidea</taxon>
        <taxon>Crinocheta</taxon>
        <taxon>Armadillidiidae</taxon>
        <taxon>Armadillidium</taxon>
    </lineage>
</organism>
<dbReference type="SUPFAM" id="SSF63748">
    <property type="entry name" value="Tudor/PWWP/MBT"/>
    <property type="match status" value="1"/>
</dbReference>
<comment type="caution">
    <text evidence="2">The sequence shown here is derived from an EMBL/GenBank/DDBJ whole genome shotgun (WGS) entry which is preliminary data.</text>
</comment>
<dbReference type="SMART" id="SM00333">
    <property type="entry name" value="TUDOR"/>
    <property type="match status" value="1"/>
</dbReference>
<dbReference type="Gene3D" id="2.40.50.90">
    <property type="match status" value="1"/>
</dbReference>
<dbReference type="InterPro" id="IPR002999">
    <property type="entry name" value="Tudor"/>
</dbReference>